<dbReference type="Proteomes" id="UP000324222">
    <property type="component" value="Unassembled WGS sequence"/>
</dbReference>
<evidence type="ECO:0000313" key="2">
    <source>
        <dbReference type="Proteomes" id="UP000324222"/>
    </source>
</evidence>
<accession>A0A5B7D4N5</accession>
<evidence type="ECO:0000313" key="1">
    <source>
        <dbReference type="EMBL" id="MPC14893.1"/>
    </source>
</evidence>
<comment type="caution">
    <text evidence="1">The sequence shown here is derived from an EMBL/GenBank/DDBJ whole genome shotgun (WGS) entry which is preliminary data.</text>
</comment>
<organism evidence="1 2">
    <name type="scientific">Portunus trituberculatus</name>
    <name type="common">Swimming crab</name>
    <name type="synonym">Neptunus trituberculatus</name>
    <dbReference type="NCBI Taxonomy" id="210409"/>
    <lineage>
        <taxon>Eukaryota</taxon>
        <taxon>Metazoa</taxon>
        <taxon>Ecdysozoa</taxon>
        <taxon>Arthropoda</taxon>
        <taxon>Crustacea</taxon>
        <taxon>Multicrustacea</taxon>
        <taxon>Malacostraca</taxon>
        <taxon>Eumalacostraca</taxon>
        <taxon>Eucarida</taxon>
        <taxon>Decapoda</taxon>
        <taxon>Pleocyemata</taxon>
        <taxon>Brachyura</taxon>
        <taxon>Eubrachyura</taxon>
        <taxon>Portunoidea</taxon>
        <taxon>Portunidae</taxon>
        <taxon>Portuninae</taxon>
        <taxon>Portunus</taxon>
    </lineage>
</organism>
<gene>
    <name evidence="1" type="ORF">E2C01_007671</name>
</gene>
<dbReference type="EMBL" id="VSRR010000387">
    <property type="protein sequence ID" value="MPC14893.1"/>
    <property type="molecule type" value="Genomic_DNA"/>
</dbReference>
<proteinExistence type="predicted"/>
<protein>
    <submittedName>
        <fullName evidence="1">Uncharacterized protein</fullName>
    </submittedName>
</protein>
<reference evidence="1 2" key="1">
    <citation type="submission" date="2019-05" db="EMBL/GenBank/DDBJ databases">
        <title>Another draft genome of Portunus trituberculatus and its Hox gene families provides insights of decapod evolution.</title>
        <authorList>
            <person name="Jeong J.-H."/>
            <person name="Song I."/>
            <person name="Kim S."/>
            <person name="Choi T."/>
            <person name="Kim D."/>
            <person name="Ryu S."/>
            <person name="Kim W."/>
        </authorList>
    </citation>
    <scope>NUCLEOTIDE SEQUENCE [LARGE SCALE GENOMIC DNA]</scope>
    <source>
        <tissue evidence="1">Muscle</tissue>
    </source>
</reference>
<name>A0A5B7D4N5_PORTR</name>
<sequence>MFWTTISDDVSLGNLTARKKNEELMRNSMSLASYKTSLPRREHQQETEILPYDAAFGYTGRAGRDALPRYR</sequence>
<keyword evidence="2" id="KW-1185">Reference proteome</keyword>
<dbReference type="AlphaFoldDB" id="A0A5B7D4N5"/>